<evidence type="ECO:0000256" key="1">
    <source>
        <dbReference type="SAM" id="MobiDB-lite"/>
    </source>
</evidence>
<evidence type="ECO:0000313" key="3">
    <source>
        <dbReference type="Proteomes" id="UP000009071"/>
    </source>
</evidence>
<feature type="region of interest" description="Disordered" evidence="1">
    <location>
        <begin position="107"/>
        <end position="126"/>
    </location>
</feature>
<dbReference type="EMBL" id="AP010904">
    <property type="protein sequence ID" value="BAH74055.1"/>
    <property type="molecule type" value="Genomic_DNA"/>
</dbReference>
<proteinExistence type="predicted"/>
<dbReference type="KEGG" id="dma:DMR_05640"/>
<organism evidence="2 3">
    <name type="scientific">Solidesulfovibrio magneticus (strain ATCC 700980 / DSM 13731 / RS-1)</name>
    <name type="common">Desulfovibrio magneticus</name>
    <dbReference type="NCBI Taxonomy" id="573370"/>
    <lineage>
        <taxon>Bacteria</taxon>
        <taxon>Pseudomonadati</taxon>
        <taxon>Thermodesulfobacteriota</taxon>
        <taxon>Desulfovibrionia</taxon>
        <taxon>Desulfovibrionales</taxon>
        <taxon>Desulfovibrionaceae</taxon>
        <taxon>Solidesulfovibrio</taxon>
    </lineage>
</organism>
<gene>
    <name evidence="2" type="ordered locus">DMR_05640</name>
</gene>
<name>C4XI93_SOLM1</name>
<protein>
    <recommendedName>
        <fullName evidence="4">PepSY domain-containing protein</fullName>
    </recommendedName>
</protein>
<keyword evidence="3" id="KW-1185">Reference proteome</keyword>
<accession>C4XI93</accession>
<dbReference type="STRING" id="573370.DMR_05640"/>
<evidence type="ECO:0008006" key="4">
    <source>
        <dbReference type="Google" id="ProtNLM"/>
    </source>
</evidence>
<dbReference type="AlphaFoldDB" id="C4XI93"/>
<evidence type="ECO:0000313" key="2">
    <source>
        <dbReference type="EMBL" id="BAH74055.1"/>
    </source>
</evidence>
<dbReference type="Proteomes" id="UP000009071">
    <property type="component" value="Chromosome"/>
</dbReference>
<dbReference type="HOGENOM" id="CLU_1977936_0_0_7"/>
<sequence length="126" mass="13672">MRRRKPASTREGRPGPGSHAMGAALYLSFILLIFCLARAARSSLEKDPAAIAPEELPESAWRALRRSAQGITVTEAWVSMNGEAGLRYRVRGVMPGGGRVELDIHHDGTAYRRDGPPPLPRAAGRT</sequence>
<reference evidence="2 3" key="1">
    <citation type="journal article" date="2009" name="Genome Res.">
        <title>Whole genome sequence of Desulfovibrio magneticus strain RS-1 revealed common gene clusters in magnetotactic bacteria.</title>
        <authorList>
            <person name="Nakazawa H."/>
            <person name="Arakaki A."/>
            <person name="Narita-Yamada S."/>
            <person name="Yashiro I."/>
            <person name="Jinno K."/>
            <person name="Aoki N."/>
            <person name="Tsuruyama A."/>
            <person name="Okamura Y."/>
            <person name="Tanikawa S."/>
            <person name="Fujita N."/>
            <person name="Takeyama H."/>
            <person name="Matsunaga T."/>
        </authorList>
    </citation>
    <scope>NUCLEOTIDE SEQUENCE [LARGE SCALE GENOMIC DNA]</scope>
    <source>
        <strain evidence="3">ATCC 700980 / DSM 13731 / RS-1</strain>
    </source>
</reference>